<keyword evidence="2 4" id="KW-0663">Pyridoxal phosphate</keyword>
<name>A0ABQ6Z236_9ENTE</name>
<dbReference type="InterPro" id="IPR011079">
    <property type="entry name" value="Ala_racemase_C"/>
</dbReference>
<dbReference type="Pfam" id="PF01168">
    <property type="entry name" value="Ala_racemase_N"/>
    <property type="match status" value="1"/>
</dbReference>
<dbReference type="PRINTS" id="PR00992">
    <property type="entry name" value="ALARACEMASE"/>
</dbReference>
<feature type="modified residue" description="N6-(pyridoxal phosphate)lysine" evidence="4">
    <location>
        <position position="39"/>
    </location>
</feature>
<dbReference type="InterPro" id="IPR001608">
    <property type="entry name" value="Ala_racemase_N"/>
</dbReference>
<evidence type="ECO:0000256" key="4">
    <source>
        <dbReference type="HAMAP-Rule" id="MF_01201"/>
    </source>
</evidence>
<dbReference type="SMART" id="SM01005">
    <property type="entry name" value="Ala_racemase_C"/>
    <property type="match status" value="1"/>
</dbReference>
<comment type="catalytic activity">
    <reaction evidence="4">
        <text>L-alanine = D-alanine</text>
        <dbReference type="Rhea" id="RHEA:20249"/>
        <dbReference type="ChEBI" id="CHEBI:57416"/>
        <dbReference type="ChEBI" id="CHEBI:57972"/>
        <dbReference type="EC" id="5.1.1.1"/>
    </reaction>
</comment>
<dbReference type="InterPro" id="IPR009006">
    <property type="entry name" value="Ala_racemase/Decarboxylase_C"/>
</dbReference>
<comment type="similarity">
    <text evidence="4">Belongs to the alanine racemase family.</text>
</comment>
<evidence type="ECO:0000256" key="3">
    <source>
        <dbReference type="ARBA" id="ARBA00023235"/>
    </source>
</evidence>
<keyword evidence="3 4" id="KW-0413">Isomerase</keyword>
<dbReference type="InterPro" id="IPR020622">
    <property type="entry name" value="Ala_racemase_pyridoxalP-BS"/>
</dbReference>
<dbReference type="EMBL" id="MAEL01000010">
    <property type="protein sequence ID" value="KAF1305676.1"/>
    <property type="molecule type" value="Genomic_DNA"/>
</dbReference>
<dbReference type="Proteomes" id="UP000782705">
    <property type="component" value="Unassembled WGS sequence"/>
</dbReference>
<dbReference type="PROSITE" id="PS00395">
    <property type="entry name" value="ALANINE_RACEMASE"/>
    <property type="match status" value="1"/>
</dbReference>
<dbReference type="HAMAP" id="MF_01201">
    <property type="entry name" value="Ala_racemase"/>
    <property type="match status" value="1"/>
</dbReference>
<reference evidence="6 7" key="1">
    <citation type="submission" date="2016-06" db="EMBL/GenBank/DDBJ databases">
        <title>Four novel species of enterococci isolated from chicken manure.</title>
        <authorList>
            <person name="Van Tyne D."/>
        </authorList>
    </citation>
    <scope>NUCLEOTIDE SEQUENCE [LARGE SCALE GENOMIC DNA]</scope>
    <source>
        <strain evidence="6 7">CU12B</strain>
    </source>
</reference>
<dbReference type="CDD" id="cd00430">
    <property type="entry name" value="PLPDE_III_AR"/>
    <property type="match status" value="1"/>
</dbReference>
<organism evidence="6 7">
    <name type="scientific">Candidatus Enterococcus willemsii</name>
    <dbReference type="NCBI Taxonomy" id="1857215"/>
    <lineage>
        <taxon>Bacteria</taxon>
        <taxon>Bacillati</taxon>
        <taxon>Bacillota</taxon>
        <taxon>Bacilli</taxon>
        <taxon>Lactobacillales</taxon>
        <taxon>Enterococcaceae</taxon>
        <taxon>Enterococcus</taxon>
    </lineage>
</organism>
<dbReference type="PANTHER" id="PTHR30511">
    <property type="entry name" value="ALANINE RACEMASE"/>
    <property type="match status" value="1"/>
</dbReference>
<feature type="active site" description="Proton acceptor; specific for L-alanine" evidence="4">
    <location>
        <position position="261"/>
    </location>
</feature>
<dbReference type="SUPFAM" id="SSF51419">
    <property type="entry name" value="PLP-binding barrel"/>
    <property type="match status" value="1"/>
</dbReference>
<dbReference type="Gene3D" id="2.40.37.10">
    <property type="entry name" value="Lyase, Ornithine Decarboxylase, Chain A, domain 1"/>
    <property type="match status" value="1"/>
</dbReference>
<keyword evidence="7" id="KW-1185">Reference proteome</keyword>
<dbReference type="Pfam" id="PF00842">
    <property type="entry name" value="Ala_racemase_C"/>
    <property type="match status" value="1"/>
</dbReference>
<comment type="caution">
    <text evidence="6">The sequence shown here is derived from an EMBL/GenBank/DDBJ whole genome shotgun (WGS) entry which is preliminary data.</text>
</comment>
<comment type="cofactor">
    <cofactor evidence="1 4">
        <name>pyridoxal 5'-phosphate</name>
        <dbReference type="ChEBI" id="CHEBI:597326"/>
    </cofactor>
</comment>
<evidence type="ECO:0000256" key="2">
    <source>
        <dbReference type="ARBA" id="ARBA00022898"/>
    </source>
</evidence>
<dbReference type="InterPro" id="IPR000821">
    <property type="entry name" value="Ala_racemase"/>
</dbReference>
<gene>
    <name evidence="6" type="ORF">BAU17_00040</name>
</gene>
<dbReference type="SUPFAM" id="SSF50621">
    <property type="entry name" value="Alanine racemase C-terminal domain-like"/>
    <property type="match status" value="1"/>
</dbReference>
<comment type="pathway">
    <text evidence="4">Amino-acid biosynthesis; D-alanine biosynthesis; D-alanine from L-alanine: step 1/1.</text>
</comment>
<dbReference type="PANTHER" id="PTHR30511:SF0">
    <property type="entry name" value="ALANINE RACEMASE, CATABOLIC-RELATED"/>
    <property type="match status" value="1"/>
</dbReference>
<proteinExistence type="inferred from homology"/>
<evidence type="ECO:0000256" key="1">
    <source>
        <dbReference type="ARBA" id="ARBA00001933"/>
    </source>
</evidence>
<comment type="function">
    <text evidence="4">Catalyzes the interconversion of L-alanine and D-alanine. May also act on other amino acids.</text>
</comment>
<evidence type="ECO:0000313" key="6">
    <source>
        <dbReference type="EMBL" id="KAF1305676.1"/>
    </source>
</evidence>
<dbReference type="EC" id="5.1.1.1" evidence="4"/>
<dbReference type="NCBIfam" id="TIGR00492">
    <property type="entry name" value="alr"/>
    <property type="match status" value="1"/>
</dbReference>
<evidence type="ECO:0000259" key="5">
    <source>
        <dbReference type="SMART" id="SM01005"/>
    </source>
</evidence>
<feature type="active site" description="Proton acceptor; specific for D-alanine" evidence="4">
    <location>
        <position position="39"/>
    </location>
</feature>
<dbReference type="RefSeq" id="WP_161900991.1">
    <property type="nucleotide sequence ID" value="NZ_MAEL01000010.1"/>
</dbReference>
<feature type="binding site" evidence="4">
    <location>
        <position position="134"/>
    </location>
    <ligand>
        <name>substrate</name>
    </ligand>
</feature>
<dbReference type="Gene3D" id="3.20.20.10">
    <property type="entry name" value="Alanine racemase"/>
    <property type="match status" value="1"/>
</dbReference>
<feature type="binding site" evidence="4">
    <location>
        <position position="308"/>
    </location>
    <ligand>
        <name>substrate</name>
    </ligand>
</feature>
<accession>A0ABQ6Z236</accession>
<feature type="domain" description="Alanine racemase C-terminal" evidence="5">
    <location>
        <begin position="240"/>
        <end position="365"/>
    </location>
</feature>
<sequence>MAVSYHRPTKIIVDLQAIQQNLANEIKHNQGKDVFVAVKANGYGHGAVPVAKAALAAGAMGLCVATLDEAIELREQGIEAPILLLGLLPLSAVAVAEEYRVAVAVASLAWLKQAQPEIRHALKIHLAIDTGMGRIGFQKSEDVQQAVNYLLSEEVFDFEGIFTHFSTADQADTTYWEKQHQRFNDILTGLSHLPKYVHTSNSATTLWHEGVGNMVRYGIALYGLNPSGNDLDVSYPLQPALSLESELIQVKKVAKGEGIGYGKTYVTPKEEWIGTVPIGYADGYVRKMQGFHVLVEGQYCEIVGRVCMDQLMIRLPHAIEEGTKVTLIGKNQGAQITLQEIADYLDTIHYEVICLFSERIPREYL</sequence>
<dbReference type="InterPro" id="IPR029066">
    <property type="entry name" value="PLP-binding_barrel"/>
</dbReference>
<evidence type="ECO:0000313" key="7">
    <source>
        <dbReference type="Proteomes" id="UP000782705"/>
    </source>
</evidence>
<protein>
    <recommendedName>
        <fullName evidence="4">Alanine racemase</fullName>
        <ecNumber evidence="4">5.1.1.1</ecNumber>
    </recommendedName>
</protein>